<name>A0A428PGH8_9HYPO</name>
<organism evidence="3 4">
    <name type="scientific">Fusarium duplospermum</name>
    <dbReference type="NCBI Taxonomy" id="1325734"/>
    <lineage>
        <taxon>Eukaryota</taxon>
        <taxon>Fungi</taxon>
        <taxon>Dikarya</taxon>
        <taxon>Ascomycota</taxon>
        <taxon>Pezizomycotina</taxon>
        <taxon>Sordariomycetes</taxon>
        <taxon>Hypocreomycetidae</taxon>
        <taxon>Hypocreales</taxon>
        <taxon>Nectriaceae</taxon>
        <taxon>Fusarium</taxon>
        <taxon>Fusarium solani species complex</taxon>
    </lineage>
</organism>
<evidence type="ECO:0000313" key="3">
    <source>
        <dbReference type="EMBL" id="RSL52144.1"/>
    </source>
</evidence>
<dbReference type="PANTHER" id="PTHR46411">
    <property type="entry name" value="FAMILY ATPASE, PUTATIVE-RELATED"/>
    <property type="match status" value="1"/>
</dbReference>
<sequence>MATTTETTSSVSDLLEKITAIERKLAELDLKQKGTLLTEAALALKDEADKLEKSDKTGTAAGKAKSEKEHKEEQEEGLDPRVKIVINRTDPETGEPIEEDSKLRKSKDKDQESEKYAFILRKCIYETKYSPFPADNNSEIDITNPELWNLLKENLAHHPYHIFRDSPVTLNSPYEAIVFHWDELRAEADKTVEDEVKQRARTDLGLLLDTISGGSSGDERLDKYFKMRPNYTKQQPGTVQFEDLWTVFRPGMLVYGHPFQNEDQVLVVKDNSRAWPWQNHTRRGGHEFAPWELDAWSYDWKDGSFRRTEFTLTFEYFDGHLPLTSLPFYPFHLHPRHDAVRKKLIQRGKQFRSICESKEGSRLFEYSGQSILEKKGFSGMRSDEETTSDFDIASGSSFPFPGFNYFDPYARPQPDTVPVVKSSEVQSRVMVDYESYFQYGGADGRNGPLKSSGVGVGCACSDCTANKGLAARYRTHFDDPEVANKKEWEDEQYLICPPRVLGYILQEKQWAQLQVTSLKRPADEGNESAWHSRLKLADDVEDSRRKRGREGDNSTKKLLLDLVSSHSSTTLDNDDDDEEKLEVNDIIPGKGKGLVILLYGPPGVGKTSTAETIAIATRKPLFSVSVADVGTKAKHVESNLSRIFSLATKWQAILLIDEADVFLESRGRGNAIQSTDKNALVSVFLRVLEYYQGIMFLTTNQIAQFDVAIPSRIHIAIRYESLKEDQMEAIFSSFLDKLDEKGLIEDYREIKDWLEDVVYKECFDGRQIRNLVTTALGLARAAAKDNNEPNKLTKKHLKRAFTNACAFKRDFNTQMQRYKDSQNKMIK</sequence>
<dbReference type="SMART" id="SM00382">
    <property type="entry name" value="AAA"/>
    <property type="match status" value="1"/>
</dbReference>
<dbReference type="SUPFAM" id="SSF52540">
    <property type="entry name" value="P-loop containing nucleoside triphosphate hydrolases"/>
    <property type="match status" value="1"/>
</dbReference>
<feature type="region of interest" description="Disordered" evidence="1">
    <location>
        <begin position="47"/>
        <end position="109"/>
    </location>
</feature>
<dbReference type="Proteomes" id="UP000288168">
    <property type="component" value="Unassembled WGS sequence"/>
</dbReference>
<reference evidence="3 4" key="1">
    <citation type="submission" date="2017-06" db="EMBL/GenBank/DDBJ databases">
        <title>Comparative genomic analysis of Ambrosia Fusariam Clade fungi.</title>
        <authorList>
            <person name="Stajich J.E."/>
            <person name="Carrillo J."/>
            <person name="Kijimoto T."/>
            <person name="Eskalen A."/>
            <person name="O'Donnell K."/>
            <person name="Kasson M."/>
        </authorList>
    </citation>
    <scope>NUCLEOTIDE SEQUENCE [LARGE SCALE GENOMIC DNA]</scope>
    <source>
        <strain evidence="3 4">NRRL62584</strain>
    </source>
</reference>
<comment type="caution">
    <text evidence="3">The sequence shown here is derived from an EMBL/GenBank/DDBJ whole genome shotgun (WGS) entry which is preliminary data.</text>
</comment>
<dbReference type="InterPro" id="IPR003959">
    <property type="entry name" value="ATPase_AAA_core"/>
</dbReference>
<feature type="domain" description="AAA+ ATPase" evidence="2">
    <location>
        <begin position="592"/>
        <end position="721"/>
    </location>
</feature>
<evidence type="ECO:0000259" key="2">
    <source>
        <dbReference type="SMART" id="SM00382"/>
    </source>
</evidence>
<dbReference type="AlphaFoldDB" id="A0A428PGH8"/>
<dbReference type="InterPro" id="IPR003593">
    <property type="entry name" value="AAA+_ATPase"/>
</dbReference>
<dbReference type="PANTHER" id="PTHR46411:SF3">
    <property type="entry name" value="AAA+ ATPASE DOMAIN-CONTAINING PROTEIN"/>
    <property type="match status" value="1"/>
</dbReference>
<dbReference type="GO" id="GO:0005524">
    <property type="term" value="F:ATP binding"/>
    <property type="evidence" value="ECO:0007669"/>
    <property type="project" value="InterPro"/>
</dbReference>
<keyword evidence="4" id="KW-1185">Reference proteome</keyword>
<feature type="compositionally biased region" description="Basic and acidic residues" evidence="1">
    <location>
        <begin position="99"/>
        <end position="109"/>
    </location>
</feature>
<dbReference type="GO" id="GO:0016887">
    <property type="term" value="F:ATP hydrolysis activity"/>
    <property type="evidence" value="ECO:0007669"/>
    <property type="project" value="InterPro"/>
</dbReference>
<dbReference type="Pfam" id="PF22942">
    <property type="entry name" value="DUF7025"/>
    <property type="match status" value="1"/>
</dbReference>
<dbReference type="Pfam" id="PF00004">
    <property type="entry name" value="AAA"/>
    <property type="match status" value="1"/>
</dbReference>
<dbReference type="OrthoDB" id="10042665at2759"/>
<dbReference type="InterPro" id="IPR054289">
    <property type="entry name" value="DUF7025"/>
</dbReference>
<dbReference type="EMBL" id="NKCI01000139">
    <property type="protein sequence ID" value="RSL52144.1"/>
    <property type="molecule type" value="Genomic_DNA"/>
</dbReference>
<evidence type="ECO:0000256" key="1">
    <source>
        <dbReference type="SAM" id="MobiDB-lite"/>
    </source>
</evidence>
<dbReference type="Gene3D" id="3.40.50.300">
    <property type="entry name" value="P-loop containing nucleotide triphosphate hydrolases"/>
    <property type="match status" value="1"/>
</dbReference>
<feature type="compositionally biased region" description="Basic and acidic residues" evidence="1">
    <location>
        <begin position="47"/>
        <end position="56"/>
    </location>
</feature>
<gene>
    <name evidence="3" type="ORF">CEP54_011058</name>
</gene>
<dbReference type="InterPro" id="IPR056599">
    <property type="entry name" value="AAA_lid_fung"/>
</dbReference>
<evidence type="ECO:0000313" key="4">
    <source>
        <dbReference type="Proteomes" id="UP000288168"/>
    </source>
</evidence>
<dbReference type="STRING" id="1325734.A0A428PGH8"/>
<dbReference type="CDD" id="cd19481">
    <property type="entry name" value="RecA-like_protease"/>
    <property type="match status" value="1"/>
</dbReference>
<proteinExistence type="predicted"/>
<dbReference type="Pfam" id="PF23232">
    <property type="entry name" value="AAA_lid_13"/>
    <property type="match status" value="1"/>
</dbReference>
<dbReference type="InterPro" id="IPR027417">
    <property type="entry name" value="P-loop_NTPase"/>
</dbReference>
<protein>
    <recommendedName>
        <fullName evidence="2">AAA+ ATPase domain-containing protein</fullName>
    </recommendedName>
</protein>
<accession>A0A428PGH8</accession>
<feature type="compositionally biased region" description="Basic and acidic residues" evidence="1">
    <location>
        <begin position="64"/>
        <end position="82"/>
    </location>
</feature>